<dbReference type="Pfam" id="PF01899">
    <property type="entry name" value="MNHE"/>
    <property type="match status" value="1"/>
</dbReference>
<comment type="subcellular location">
    <subcellularLocation>
        <location evidence="1">Cell membrane</location>
        <topology evidence="1">Multi-pass membrane protein</topology>
    </subcellularLocation>
</comment>
<dbReference type="KEGG" id="moj:D7D94_10840"/>
<feature type="transmembrane region" description="Helical" evidence="7">
    <location>
        <begin position="112"/>
        <end position="130"/>
    </location>
</feature>
<evidence type="ECO:0000256" key="2">
    <source>
        <dbReference type="ARBA" id="ARBA00006228"/>
    </source>
</evidence>
<sequence length="196" mass="21795">MSPDSPRQRLRQLWTQLPFFLWLVVLWMLLWGQFTVLAAVTGLVIAVFVTTVFRLPTAELSGRVSLRHVVLFVVVFLASLIRGALTVAWQTVTPGQPGAAIIRVPLRTDDDLVMAHTAVATSLIPGSLVVEADRERRVLYLHVIGVRSLDDVEHQRQSALRWEARAVRAVGSRADLALIRSGAPAYEQRLAQEGTR</sequence>
<evidence type="ECO:0000256" key="3">
    <source>
        <dbReference type="ARBA" id="ARBA00022475"/>
    </source>
</evidence>
<evidence type="ECO:0000256" key="7">
    <source>
        <dbReference type="SAM" id="Phobius"/>
    </source>
</evidence>
<dbReference type="OrthoDB" id="3556991at2"/>
<reference evidence="8 9" key="1">
    <citation type="submission" date="2018-09" db="EMBL/GenBank/DDBJ databases">
        <title>Whole genome sequencing of Microbacterium oryzae strain MB-10T.</title>
        <authorList>
            <person name="Das S.K."/>
        </authorList>
    </citation>
    <scope>NUCLEOTIDE SEQUENCE [LARGE SCALE GENOMIC DNA]</scope>
    <source>
        <strain evidence="8 9">MB-10</strain>
    </source>
</reference>
<keyword evidence="9" id="KW-1185">Reference proteome</keyword>
<evidence type="ECO:0000256" key="1">
    <source>
        <dbReference type="ARBA" id="ARBA00004651"/>
    </source>
</evidence>
<dbReference type="GO" id="GO:0008324">
    <property type="term" value="F:monoatomic cation transmembrane transporter activity"/>
    <property type="evidence" value="ECO:0007669"/>
    <property type="project" value="InterPro"/>
</dbReference>
<keyword evidence="5 7" id="KW-1133">Transmembrane helix</keyword>
<dbReference type="RefSeq" id="WP_156242623.1">
    <property type="nucleotide sequence ID" value="NZ_BAAAZL010000004.1"/>
</dbReference>
<evidence type="ECO:0000313" key="9">
    <source>
        <dbReference type="Proteomes" id="UP000422989"/>
    </source>
</evidence>
<name>A0A6I6EAF8_9MICO</name>
<evidence type="ECO:0000313" key="8">
    <source>
        <dbReference type="EMBL" id="QGU28118.1"/>
    </source>
</evidence>
<keyword evidence="4 7" id="KW-0812">Transmembrane</keyword>
<dbReference type="PANTHER" id="PTHR34584:SF1">
    <property type="entry name" value="NA(+)_H(+) ANTIPORTER SUBUNIT E1"/>
    <property type="match status" value="1"/>
</dbReference>
<dbReference type="Proteomes" id="UP000422989">
    <property type="component" value="Chromosome"/>
</dbReference>
<dbReference type="AlphaFoldDB" id="A0A6I6EAF8"/>
<accession>A0A6I6EAF8</accession>
<keyword evidence="3" id="KW-1003">Cell membrane</keyword>
<evidence type="ECO:0000256" key="5">
    <source>
        <dbReference type="ARBA" id="ARBA00022989"/>
    </source>
</evidence>
<evidence type="ECO:0000256" key="6">
    <source>
        <dbReference type="ARBA" id="ARBA00023136"/>
    </source>
</evidence>
<organism evidence="8 9">
    <name type="scientific">Microbacterium oryzae</name>
    <dbReference type="NCBI Taxonomy" id="743009"/>
    <lineage>
        <taxon>Bacteria</taxon>
        <taxon>Bacillati</taxon>
        <taxon>Actinomycetota</taxon>
        <taxon>Actinomycetes</taxon>
        <taxon>Micrococcales</taxon>
        <taxon>Microbacteriaceae</taxon>
        <taxon>Microbacterium</taxon>
    </lineage>
</organism>
<dbReference type="InterPro" id="IPR002758">
    <property type="entry name" value="Cation_antiport_E"/>
</dbReference>
<dbReference type="GO" id="GO:0005886">
    <property type="term" value="C:plasma membrane"/>
    <property type="evidence" value="ECO:0007669"/>
    <property type="project" value="UniProtKB-SubCell"/>
</dbReference>
<gene>
    <name evidence="8" type="ORF">D7D94_10840</name>
</gene>
<evidence type="ECO:0000256" key="4">
    <source>
        <dbReference type="ARBA" id="ARBA00022692"/>
    </source>
</evidence>
<protein>
    <submittedName>
        <fullName evidence="8">Na+/H+ antiporter subunit E</fullName>
    </submittedName>
</protein>
<proteinExistence type="inferred from homology"/>
<feature type="transmembrane region" description="Helical" evidence="7">
    <location>
        <begin position="12"/>
        <end position="30"/>
    </location>
</feature>
<feature type="transmembrane region" description="Helical" evidence="7">
    <location>
        <begin position="36"/>
        <end position="57"/>
    </location>
</feature>
<comment type="similarity">
    <text evidence="2">Belongs to the CPA3 antiporters (TC 2.A.63) subunit E family.</text>
</comment>
<keyword evidence="6 7" id="KW-0472">Membrane</keyword>
<dbReference type="PANTHER" id="PTHR34584">
    <property type="entry name" value="NA(+)/H(+) ANTIPORTER SUBUNIT E1"/>
    <property type="match status" value="1"/>
</dbReference>
<feature type="transmembrane region" description="Helical" evidence="7">
    <location>
        <begin position="69"/>
        <end position="92"/>
    </location>
</feature>
<dbReference type="NCBIfam" id="NF006521">
    <property type="entry name" value="PRK08965.1-5"/>
    <property type="match status" value="1"/>
</dbReference>
<dbReference type="EMBL" id="CP032550">
    <property type="protein sequence ID" value="QGU28118.1"/>
    <property type="molecule type" value="Genomic_DNA"/>
</dbReference>